<comment type="subcellular location">
    <subcellularLocation>
        <location evidence="10">Cell membrane</location>
        <topology evidence="10">Multi-pass membrane protein</topology>
    </subcellularLocation>
    <subcellularLocation>
        <location evidence="1">Membrane</location>
        <topology evidence="1">Multi-pass membrane protein</topology>
    </subcellularLocation>
</comment>
<comment type="caution">
    <text evidence="12">The sequence shown here is derived from an EMBL/GenBank/DDBJ whole genome shotgun (WGS) entry which is preliminary data.</text>
</comment>
<feature type="transmembrane region" description="Helical" evidence="10">
    <location>
        <begin position="191"/>
        <end position="211"/>
    </location>
</feature>
<dbReference type="GO" id="GO:0043952">
    <property type="term" value="P:protein transport by the Sec complex"/>
    <property type="evidence" value="ECO:0007669"/>
    <property type="project" value="UniProtKB-UniRule"/>
</dbReference>
<evidence type="ECO:0000256" key="2">
    <source>
        <dbReference type="ARBA" id="ARBA00005751"/>
    </source>
</evidence>
<dbReference type="EMBL" id="BAUP01000056">
    <property type="protein sequence ID" value="GAJ46038.1"/>
    <property type="molecule type" value="Genomic_DNA"/>
</dbReference>
<dbReference type="AlphaFoldDB" id="A0A023DXE0"/>
<organism evidence="12 13">
    <name type="scientific">Holospora elegans E1</name>
    <dbReference type="NCBI Taxonomy" id="1427503"/>
    <lineage>
        <taxon>Bacteria</taxon>
        <taxon>Pseudomonadati</taxon>
        <taxon>Pseudomonadota</taxon>
        <taxon>Alphaproteobacteria</taxon>
        <taxon>Holosporales</taxon>
        <taxon>Holosporaceae</taxon>
        <taxon>Holospora</taxon>
    </lineage>
</organism>
<evidence type="ECO:0000313" key="13">
    <source>
        <dbReference type="Proteomes" id="UP000024842"/>
    </source>
</evidence>
<dbReference type="PRINTS" id="PR00303">
    <property type="entry name" value="SECYTRNLCASE"/>
</dbReference>
<feature type="transmembrane region" description="Helical" evidence="10">
    <location>
        <begin position="129"/>
        <end position="153"/>
    </location>
</feature>
<proteinExistence type="inferred from homology"/>
<keyword evidence="7 10" id="KW-0811">Translocation</keyword>
<keyword evidence="13" id="KW-1185">Reference proteome</keyword>
<feature type="transmembrane region" description="Helical" evidence="10">
    <location>
        <begin position="314"/>
        <end position="340"/>
    </location>
</feature>
<dbReference type="GO" id="GO:0006605">
    <property type="term" value="P:protein targeting"/>
    <property type="evidence" value="ECO:0007669"/>
    <property type="project" value="UniProtKB-UniRule"/>
</dbReference>
<comment type="function">
    <text evidence="10">The central subunit of the protein translocation channel SecYEG. Consists of two halves formed by TMs 1-5 and 6-10. These two domains form a lateral gate at the front which open onto the bilayer between TMs 2 and 7, and are clamped together by SecE at the back. The channel is closed by both a pore ring composed of hydrophobic SecY resides and a short helix (helix 2A) on the extracellular side of the membrane which forms a plug. The plug probably moves laterally to allow the channel to open. The ring and the pore may move independently.</text>
</comment>
<dbReference type="NCBIfam" id="TIGR00967">
    <property type="entry name" value="3a0501s007"/>
    <property type="match status" value="1"/>
</dbReference>
<reference evidence="12 13" key="1">
    <citation type="journal article" date="2014" name="FEMS Microbiol. Lett.">
        <title>Draft genome sequences of three Holospora species (Holospora obtusa, Holospora undulata, and Holospora elegans), endonuclear symbiotic bacteria of the ciliate Paramecium caudatum.</title>
        <authorList>
            <person name="Dohra H."/>
            <person name="Tanaka K."/>
            <person name="Suzuki T."/>
            <person name="Fujishima M."/>
            <person name="Suzuki H."/>
        </authorList>
    </citation>
    <scope>NUCLEOTIDE SEQUENCE [LARGE SCALE GENOMIC DNA]</scope>
    <source>
        <strain evidence="12 13">E1</strain>
    </source>
</reference>
<evidence type="ECO:0000256" key="5">
    <source>
        <dbReference type="ARBA" id="ARBA00022927"/>
    </source>
</evidence>
<comment type="subunit">
    <text evidence="10">Component of the Sec protein translocase complex. Heterotrimer consisting of SecY, SecE and SecG subunits. The heterotrimers can form oligomers, although 1 heterotrimer is thought to be able to translocate proteins. Interacts with the ribosome. Interacts with SecDF, and other proteins may be involved. Interacts with SecA.</text>
</comment>
<dbReference type="InterPro" id="IPR030659">
    <property type="entry name" value="SecY_CS"/>
</dbReference>
<protein>
    <recommendedName>
        <fullName evidence="9 10">Protein translocase subunit SecY</fullName>
    </recommendedName>
</protein>
<evidence type="ECO:0000256" key="11">
    <source>
        <dbReference type="RuleBase" id="RU004349"/>
    </source>
</evidence>
<dbReference type="Pfam" id="PF00344">
    <property type="entry name" value="SecY"/>
    <property type="match status" value="1"/>
</dbReference>
<name>A0A023DXE0_9PROT</name>
<evidence type="ECO:0000256" key="4">
    <source>
        <dbReference type="ARBA" id="ARBA00022692"/>
    </source>
</evidence>
<feature type="transmembrane region" description="Helical" evidence="10">
    <location>
        <begin position="159"/>
        <end position="179"/>
    </location>
</feature>
<keyword evidence="10" id="KW-1003">Cell membrane</keyword>
<dbReference type="SUPFAM" id="SSF103491">
    <property type="entry name" value="Preprotein translocase SecY subunit"/>
    <property type="match status" value="1"/>
</dbReference>
<dbReference type="HAMAP" id="MF_01465">
    <property type="entry name" value="SecY"/>
    <property type="match status" value="1"/>
</dbReference>
<evidence type="ECO:0000256" key="7">
    <source>
        <dbReference type="ARBA" id="ARBA00023010"/>
    </source>
</evidence>
<keyword evidence="3 10" id="KW-0813">Transport</keyword>
<dbReference type="InterPro" id="IPR026593">
    <property type="entry name" value="SecY"/>
</dbReference>
<feature type="transmembrane region" description="Helical" evidence="10">
    <location>
        <begin position="29"/>
        <end position="47"/>
    </location>
</feature>
<dbReference type="PIRSF" id="PIRSF004557">
    <property type="entry name" value="SecY"/>
    <property type="match status" value="1"/>
</dbReference>
<evidence type="ECO:0000256" key="1">
    <source>
        <dbReference type="ARBA" id="ARBA00004141"/>
    </source>
</evidence>
<dbReference type="PANTHER" id="PTHR10906">
    <property type="entry name" value="SECY/SEC61-ALPHA FAMILY MEMBER"/>
    <property type="match status" value="1"/>
</dbReference>
<dbReference type="OrthoDB" id="9809248at2"/>
<keyword evidence="8 10" id="KW-0472">Membrane</keyword>
<dbReference type="InterPro" id="IPR002208">
    <property type="entry name" value="SecY/SEC61-alpha"/>
</dbReference>
<evidence type="ECO:0000256" key="10">
    <source>
        <dbReference type="HAMAP-Rule" id="MF_01465"/>
    </source>
</evidence>
<evidence type="ECO:0000256" key="6">
    <source>
        <dbReference type="ARBA" id="ARBA00022989"/>
    </source>
</evidence>
<dbReference type="InterPro" id="IPR023201">
    <property type="entry name" value="SecY_dom_sf"/>
</dbReference>
<evidence type="ECO:0000256" key="9">
    <source>
        <dbReference type="ARBA" id="ARBA00039733"/>
    </source>
</evidence>
<dbReference type="Gene3D" id="1.10.3370.10">
    <property type="entry name" value="SecY subunit domain"/>
    <property type="match status" value="1"/>
</dbReference>
<accession>A0A023DXE0</accession>
<feature type="transmembrane region" description="Helical" evidence="10">
    <location>
        <begin position="89"/>
        <end position="109"/>
    </location>
</feature>
<sequence>MSRNSFFQNILKNLSIDAFMKASDLHRRIFFTLWIFIIYRLGTYIPLPGIDPVGMRVLAGDYTSQGILKMFNIVSGGALERMSIFSLNLGPYISSSIIVQLMTAVFPYFTMLKKEGEAGRRKLSQYTRYGTIGLATVQAAGLASLLSSVPGLVLDPGVFFHFSTVTTIVGATLFLMWLGERITARGIGNGSSMLIYAGIIASLPQSLFQFLELGRTGGITFFEVFFGMLGVVGFVYFITFMEKAYYKVGVQYSRRPEMGAQHAMERPYIPLKLNPTGVLPPIFSMALLGFFYSMSNLKIMDSLWLIGPLLKLLFVHPVVSIFVRVGLIIFFAFFYTTIVFNPEEKAKELMSNHISVHPLRPGVMTANYFTYLLNRLTVVGSIYIASVVVLPDVLSKIFYISFPIAGTSVLIAVSVTLETTSQFFSYIVSHQYSRLFKKQKRKTL</sequence>
<dbReference type="STRING" id="1427503.HE1_00358"/>
<dbReference type="PROSITE" id="PS00755">
    <property type="entry name" value="SECY_1"/>
    <property type="match status" value="1"/>
</dbReference>
<evidence type="ECO:0000256" key="3">
    <source>
        <dbReference type="ARBA" id="ARBA00022448"/>
    </source>
</evidence>
<gene>
    <name evidence="10" type="primary">secY</name>
    <name evidence="12" type="ORF">HE1_00358</name>
</gene>
<dbReference type="FunFam" id="1.10.3370.10:FF:000001">
    <property type="entry name" value="Preprotein translocase subunit SecY"/>
    <property type="match status" value="1"/>
</dbReference>
<feature type="transmembrane region" description="Helical" evidence="10">
    <location>
        <begin position="368"/>
        <end position="391"/>
    </location>
</feature>
<keyword evidence="4 10" id="KW-0812">Transmembrane</keyword>
<evidence type="ECO:0000256" key="8">
    <source>
        <dbReference type="ARBA" id="ARBA00023136"/>
    </source>
</evidence>
<keyword evidence="6 10" id="KW-1133">Transmembrane helix</keyword>
<keyword evidence="5 10" id="KW-0653">Protein transport</keyword>
<feature type="transmembrane region" description="Helical" evidence="10">
    <location>
        <begin position="397"/>
        <end position="417"/>
    </location>
</feature>
<dbReference type="GO" id="GO:0005886">
    <property type="term" value="C:plasma membrane"/>
    <property type="evidence" value="ECO:0007669"/>
    <property type="project" value="UniProtKB-SubCell"/>
</dbReference>
<feature type="transmembrane region" description="Helical" evidence="10">
    <location>
        <begin position="217"/>
        <end position="238"/>
    </location>
</feature>
<evidence type="ECO:0000313" key="12">
    <source>
        <dbReference type="EMBL" id="GAJ46038.1"/>
    </source>
</evidence>
<comment type="similarity">
    <text evidence="2 10 11">Belongs to the SecY/SEC61-alpha family.</text>
</comment>
<feature type="transmembrane region" description="Helical" evidence="10">
    <location>
        <begin position="273"/>
        <end position="294"/>
    </location>
</feature>
<dbReference type="GO" id="GO:0065002">
    <property type="term" value="P:intracellular protein transmembrane transport"/>
    <property type="evidence" value="ECO:0007669"/>
    <property type="project" value="UniProtKB-UniRule"/>
</dbReference>
<dbReference type="Proteomes" id="UP000024842">
    <property type="component" value="Unassembled WGS sequence"/>
</dbReference>